<feature type="region of interest" description="Disordered" evidence="1">
    <location>
        <begin position="1"/>
        <end position="49"/>
    </location>
</feature>
<name>A0ABD2KLH5_9BILA</name>
<evidence type="ECO:0000256" key="1">
    <source>
        <dbReference type="SAM" id="MobiDB-lite"/>
    </source>
</evidence>
<dbReference type="Proteomes" id="UP001620626">
    <property type="component" value="Unassembled WGS sequence"/>
</dbReference>
<reference evidence="2 3" key="1">
    <citation type="submission" date="2024-10" db="EMBL/GenBank/DDBJ databases">
        <authorList>
            <person name="Kim D."/>
        </authorList>
    </citation>
    <scope>NUCLEOTIDE SEQUENCE [LARGE SCALE GENOMIC DNA]</scope>
    <source>
        <strain evidence="2">BH-2024</strain>
    </source>
</reference>
<protein>
    <submittedName>
        <fullName evidence="2">Uncharacterized protein</fullName>
    </submittedName>
</protein>
<proteinExistence type="predicted"/>
<evidence type="ECO:0000313" key="2">
    <source>
        <dbReference type="EMBL" id="KAL3103628.1"/>
    </source>
</evidence>
<evidence type="ECO:0000313" key="3">
    <source>
        <dbReference type="Proteomes" id="UP001620626"/>
    </source>
</evidence>
<gene>
    <name evidence="2" type="ORF">niasHT_026822</name>
</gene>
<accession>A0ABD2KLH5</accession>
<dbReference type="EMBL" id="JBICBT010000730">
    <property type="protein sequence ID" value="KAL3103628.1"/>
    <property type="molecule type" value="Genomic_DNA"/>
</dbReference>
<comment type="caution">
    <text evidence="2">The sequence shown here is derived from an EMBL/GenBank/DDBJ whole genome shotgun (WGS) entry which is preliminary data.</text>
</comment>
<sequence>MMNRKEQSKIGQMKRPMESSELLEETEKRRKRREMGRERQKKRRRKKSRDRTSVVCLALKKLFSSSKTNEGKWPQFELALRQIGALLVLDKEQLKTSWNFCDKTITAINSEAQTFLEQWKLLEATKVANLSDVIDTNGDKKLKMLFFFVRLIRKLAGELETPYESYRQKDTEKANAILGAIRLSAGCAAPGKICHAPNAGGAFRQQFGGLKNCWSLTFCAPIIIDGQQQQQKVDFDKMVEKCIYYPENYGVASVFADLVRKAIVQNGNKK</sequence>
<keyword evidence="3" id="KW-1185">Reference proteome</keyword>
<feature type="compositionally biased region" description="Basic residues" evidence="1">
    <location>
        <begin position="29"/>
        <end position="49"/>
    </location>
</feature>
<dbReference type="AlphaFoldDB" id="A0ABD2KLH5"/>
<organism evidence="2 3">
    <name type="scientific">Heterodera trifolii</name>
    <dbReference type="NCBI Taxonomy" id="157864"/>
    <lineage>
        <taxon>Eukaryota</taxon>
        <taxon>Metazoa</taxon>
        <taxon>Ecdysozoa</taxon>
        <taxon>Nematoda</taxon>
        <taxon>Chromadorea</taxon>
        <taxon>Rhabditida</taxon>
        <taxon>Tylenchina</taxon>
        <taxon>Tylenchomorpha</taxon>
        <taxon>Tylenchoidea</taxon>
        <taxon>Heteroderidae</taxon>
        <taxon>Heteroderinae</taxon>
        <taxon>Heterodera</taxon>
    </lineage>
</organism>